<dbReference type="InterPro" id="IPR050553">
    <property type="entry name" value="Thioredoxin_ResA/DsbE_sf"/>
</dbReference>
<keyword evidence="4" id="KW-0812">Transmembrane</keyword>
<dbReference type="Pfam" id="PF08534">
    <property type="entry name" value="Redoxin"/>
    <property type="match status" value="1"/>
</dbReference>
<evidence type="ECO:0000313" key="6">
    <source>
        <dbReference type="EMBL" id="MBE8720556.1"/>
    </source>
</evidence>
<reference evidence="6 7" key="1">
    <citation type="submission" date="2018-02" db="EMBL/GenBank/DDBJ databases">
        <title>Sphingobacterium KA21.</title>
        <authorList>
            <person name="Vasarhelyi B.M."/>
            <person name="Deshmukh S."/>
            <person name="Balint B."/>
            <person name="Kukolya J."/>
        </authorList>
    </citation>
    <scope>NUCLEOTIDE SEQUENCE [LARGE SCALE GENOMIC DNA]</scope>
    <source>
        <strain evidence="6 7">Ka21</strain>
    </source>
</reference>
<keyword evidence="7" id="KW-1185">Reference proteome</keyword>
<protein>
    <submittedName>
        <fullName evidence="6">TlpA family protein disulfide reductase</fullName>
    </submittedName>
</protein>
<evidence type="ECO:0000256" key="4">
    <source>
        <dbReference type="SAM" id="Phobius"/>
    </source>
</evidence>
<feature type="transmembrane region" description="Helical" evidence="4">
    <location>
        <begin position="12"/>
        <end position="29"/>
    </location>
</feature>
<dbReference type="SUPFAM" id="SSF52833">
    <property type="entry name" value="Thioredoxin-like"/>
    <property type="match status" value="1"/>
</dbReference>
<evidence type="ECO:0000256" key="1">
    <source>
        <dbReference type="ARBA" id="ARBA00004196"/>
    </source>
</evidence>
<sequence length="207" mass="23249">MTKTTKQNKKISIVILIILTIVCVVLLWPNNRAFIKDGLTRLGFFKPKVETSAEKTEPAVTEEQVLEHTTASASFIDTDNKSVNTADLKGKVVFINFWATWCPPCRAEMPSIEKLYNKFQNNDQIVFLIVEIENDVEGTKKFLSEQKLSLPISYPNSEIPSAWLGGSIPTTVILDKTGKIAARKEGMYDYSTKEVEEFIVNLINNAS</sequence>
<proteinExistence type="predicted"/>
<keyword evidence="4" id="KW-1133">Transmembrane helix</keyword>
<dbReference type="PANTHER" id="PTHR42852:SF17">
    <property type="entry name" value="THIOREDOXIN-LIKE PROTEIN HI_1115"/>
    <property type="match status" value="1"/>
</dbReference>
<dbReference type="Proteomes" id="UP000618319">
    <property type="component" value="Unassembled WGS sequence"/>
</dbReference>
<keyword evidence="3" id="KW-0676">Redox-active center</keyword>
<dbReference type="InterPro" id="IPR036249">
    <property type="entry name" value="Thioredoxin-like_sf"/>
</dbReference>
<evidence type="ECO:0000313" key="7">
    <source>
        <dbReference type="Proteomes" id="UP000618319"/>
    </source>
</evidence>
<dbReference type="PANTHER" id="PTHR42852">
    <property type="entry name" value="THIOL:DISULFIDE INTERCHANGE PROTEIN DSBE"/>
    <property type="match status" value="1"/>
</dbReference>
<dbReference type="RefSeq" id="WP_196938229.1">
    <property type="nucleotide sequence ID" value="NZ_MU158689.1"/>
</dbReference>
<dbReference type="PROSITE" id="PS51352">
    <property type="entry name" value="THIOREDOXIN_2"/>
    <property type="match status" value="1"/>
</dbReference>
<dbReference type="Gene3D" id="3.40.30.10">
    <property type="entry name" value="Glutaredoxin"/>
    <property type="match status" value="1"/>
</dbReference>
<feature type="domain" description="Thioredoxin" evidence="5">
    <location>
        <begin position="64"/>
        <end position="207"/>
    </location>
</feature>
<dbReference type="InterPro" id="IPR013766">
    <property type="entry name" value="Thioredoxin_domain"/>
</dbReference>
<gene>
    <name evidence="6" type="ORF">C4F40_07450</name>
</gene>
<keyword evidence="4" id="KW-0472">Membrane</keyword>
<comment type="subcellular location">
    <subcellularLocation>
        <location evidence="1">Cell envelope</location>
    </subcellularLocation>
</comment>
<dbReference type="InterPro" id="IPR013740">
    <property type="entry name" value="Redoxin"/>
</dbReference>
<evidence type="ECO:0000256" key="3">
    <source>
        <dbReference type="ARBA" id="ARBA00023284"/>
    </source>
</evidence>
<organism evidence="6 7">
    <name type="scientific">Sphingobacterium pedocola</name>
    <dbReference type="NCBI Taxonomy" id="2082722"/>
    <lineage>
        <taxon>Bacteria</taxon>
        <taxon>Pseudomonadati</taxon>
        <taxon>Bacteroidota</taxon>
        <taxon>Sphingobacteriia</taxon>
        <taxon>Sphingobacteriales</taxon>
        <taxon>Sphingobacteriaceae</taxon>
        <taxon>Sphingobacterium</taxon>
    </lineage>
</organism>
<dbReference type="CDD" id="cd02966">
    <property type="entry name" value="TlpA_like_family"/>
    <property type="match status" value="1"/>
</dbReference>
<dbReference type="PROSITE" id="PS00194">
    <property type="entry name" value="THIOREDOXIN_1"/>
    <property type="match status" value="1"/>
</dbReference>
<keyword evidence="2" id="KW-0201">Cytochrome c-type biogenesis</keyword>
<name>A0ABR9T5D7_9SPHI</name>
<dbReference type="EMBL" id="PSKQ01000017">
    <property type="protein sequence ID" value="MBE8720556.1"/>
    <property type="molecule type" value="Genomic_DNA"/>
</dbReference>
<evidence type="ECO:0000259" key="5">
    <source>
        <dbReference type="PROSITE" id="PS51352"/>
    </source>
</evidence>
<dbReference type="InterPro" id="IPR017937">
    <property type="entry name" value="Thioredoxin_CS"/>
</dbReference>
<accession>A0ABR9T5D7</accession>
<evidence type="ECO:0000256" key="2">
    <source>
        <dbReference type="ARBA" id="ARBA00022748"/>
    </source>
</evidence>
<comment type="caution">
    <text evidence="6">The sequence shown here is derived from an EMBL/GenBank/DDBJ whole genome shotgun (WGS) entry which is preliminary data.</text>
</comment>